<dbReference type="Proteomes" id="UP000186922">
    <property type="component" value="Unassembled WGS sequence"/>
</dbReference>
<dbReference type="Pfam" id="PF12796">
    <property type="entry name" value="Ank_2"/>
    <property type="match status" value="1"/>
</dbReference>
<dbReference type="STRING" id="947166.A0A1D1V9Z8"/>
<proteinExistence type="predicted"/>
<keyword evidence="2 3" id="KW-0040">ANK repeat</keyword>
<dbReference type="PROSITE" id="PS50088">
    <property type="entry name" value="ANK_REPEAT"/>
    <property type="match status" value="2"/>
</dbReference>
<dbReference type="PANTHER" id="PTHR24174:SF16">
    <property type="entry name" value="CASKIN-2"/>
    <property type="match status" value="1"/>
</dbReference>
<name>A0A1D1V9Z8_RAMVA</name>
<sequence>MVASGEITDVDVEICEAMRTGDIGRLQKLLYTEPDRDINDENSENSTPPSSPPSHVKSSYNNNQINVNVYDADGWTALHRCCISGNLELLKKLVELGADIKLASRDGWNALHLAAYNGHRDIATFLLGTGSSRA</sequence>
<evidence type="ECO:0000313" key="6">
    <source>
        <dbReference type="Proteomes" id="UP000186922"/>
    </source>
</evidence>
<dbReference type="EMBL" id="BDGG01000004">
    <property type="protein sequence ID" value="GAU98479.1"/>
    <property type="molecule type" value="Genomic_DNA"/>
</dbReference>
<dbReference type="InterPro" id="IPR002110">
    <property type="entry name" value="Ankyrin_rpt"/>
</dbReference>
<evidence type="ECO:0000256" key="4">
    <source>
        <dbReference type="SAM" id="MobiDB-lite"/>
    </source>
</evidence>
<dbReference type="Gene3D" id="1.25.40.20">
    <property type="entry name" value="Ankyrin repeat-containing domain"/>
    <property type="match status" value="1"/>
</dbReference>
<evidence type="ECO:0000313" key="5">
    <source>
        <dbReference type="EMBL" id="GAU98479.1"/>
    </source>
</evidence>
<organism evidence="5 6">
    <name type="scientific">Ramazzottius varieornatus</name>
    <name type="common">Water bear</name>
    <name type="synonym">Tardigrade</name>
    <dbReference type="NCBI Taxonomy" id="947166"/>
    <lineage>
        <taxon>Eukaryota</taxon>
        <taxon>Metazoa</taxon>
        <taxon>Ecdysozoa</taxon>
        <taxon>Tardigrada</taxon>
        <taxon>Eutardigrada</taxon>
        <taxon>Parachela</taxon>
        <taxon>Hypsibioidea</taxon>
        <taxon>Ramazzottiidae</taxon>
        <taxon>Ramazzottius</taxon>
    </lineage>
</organism>
<comment type="caution">
    <text evidence="5">The sequence shown here is derived from an EMBL/GenBank/DDBJ whole genome shotgun (WGS) entry which is preliminary data.</text>
</comment>
<dbReference type="OrthoDB" id="5314041at2759"/>
<accession>A0A1D1V9Z8</accession>
<protein>
    <submittedName>
        <fullName evidence="5">Uncharacterized protein</fullName>
    </submittedName>
</protein>
<evidence type="ECO:0000256" key="1">
    <source>
        <dbReference type="ARBA" id="ARBA00022737"/>
    </source>
</evidence>
<feature type="repeat" description="ANK" evidence="3">
    <location>
        <begin position="73"/>
        <end position="105"/>
    </location>
</feature>
<feature type="compositionally biased region" description="Low complexity" evidence="4">
    <location>
        <begin position="44"/>
        <end position="59"/>
    </location>
</feature>
<dbReference type="InterPro" id="IPR033635">
    <property type="entry name" value="ANKS1/Caskin"/>
</dbReference>
<feature type="repeat" description="ANK" evidence="3">
    <location>
        <begin position="106"/>
        <end position="134"/>
    </location>
</feature>
<gene>
    <name evidence="5" type="primary">RvY_09618</name>
    <name evidence="5" type="synonym">RvY_09618.2</name>
    <name evidence="5" type="ORF">RvY_09618-2</name>
</gene>
<keyword evidence="6" id="KW-1185">Reference proteome</keyword>
<dbReference type="SMART" id="SM00248">
    <property type="entry name" value="ANK"/>
    <property type="match status" value="2"/>
</dbReference>
<dbReference type="AlphaFoldDB" id="A0A1D1V9Z8"/>
<dbReference type="PANTHER" id="PTHR24174">
    <property type="entry name" value="ANKYRIN REPEAT AND STERILE ALPHA MOTIF DOMAIN-CONTAINING PROTEIN 1"/>
    <property type="match status" value="1"/>
</dbReference>
<dbReference type="InterPro" id="IPR036770">
    <property type="entry name" value="Ankyrin_rpt-contain_sf"/>
</dbReference>
<dbReference type="PROSITE" id="PS50297">
    <property type="entry name" value="ANK_REP_REGION"/>
    <property type="match status" value="2"/>
</dbReference>
<evidence type="ECO:0000256" key="2">
    <source>
        <dbReference type="ARBA" id="ARBA00023043"/>
    </source>
</evidence>
<keyword evidence="1" id="KW-0677">Repeat</keyword>
<reference evidence="5 6" key="1">
    <citation type="journal article" date="2016" name="Nat. Commun.">
        <title>Extremotolerant tardigrade genome and improved radiotolerance of human cultured cells by tardigrade-unique protein.</title>
        <authorList>
            <person name="Hashimoto T."/>
            <person name="Horikawa D.D."/>
            <person name="Saito Y."/>
            <person name="Kuwahara H."/>
            <person name="Kozuka-Hata H."/>
            <person name="Shin-I T."/>
            <person name="Minakuchi Y."/>
            <person name="Ohishi K."/>
            <person name="Motoyama A."/>
            <person name="Aizu T."/>
            <person name="Enomoto A."/>
            <person name="Kondo K."/>
            <person name="Tanaka S."/>
            <person name="Hara Y."/>
            <person name="Koshikawa S."/>
            <person name="Sagara H."/>
            <person name="Miura T."/>
            <person name="Yokobori S."/>
            <person name="Miyagawa K."/>
            <person name="Suzuki Y."/>
            <person name="Kubo T."/>
            <person name="Oyama M."/>
            <person name="Kohara Y."/>
            <person name="Fujiyama A."/>
            <person name="Arakawa K."/>
            <person name="Katayama T."/>
            <person name="Toyoda A."/>
            <person name="Kunieda T."/>
        </authorList>
    </citation>
    <scope>NUCLEOTIDE SEQUENCE [LARGE SCALE GENOMIC DNA]</scope>
    <source>
        <strain evidence="5 6">YOKOZUNA-1</strain>
    </source>
</reference>
<feature type="region of interest" description="Disordered" evidence="4">
    <location>
        <begin position="34"/>
        <end position="60"/>
    </location>
</feature>
<evidence type="ECO:0000256" key="3">
    <source>
        <dbReference type="PROSITE-ProRule" id="PRU00023"/>
    </source>
</evidence>
<dbReference type="SUPFAM" id="SSF48403">
    <property type="entry name" value="Ankyrin repeat"/>
    <property type="match status" value="1"/>
</dbReference>